<dbReference type="AlphaFoldDB" id="A0A1S9DFB2"/>
<dbReference type="SUPFAM" id="SSF50891">
    <property type="entry name" value="Cyclophilin-like"/>
    <property type="match status" value="2"/>
</dbReference>
<evidence type="ECO:0000256" key="2">
    <source>
        <dbReference type="ARBA" id="ARBA00022801"/>
    </source>
</evidence>
<feature type="domain" description="Carboxyltransferase" evidence="6">
    <location>
        <begin position="269"/>
        <end position="556"/>
    </location>
</feature>
<dbReference type="Proteomes" id="UP001165205">
    <property type="component" value="Unassembled WGS sequence"/>
</dbReference>
<dbReference type="GO" id="GO:0016787">
    <property type="term" value="F:hydrolase activity"/>
    <property type="evidence" value="ECO:0007669"/>
    <property type="project" value="UniProtKB-KW"/>
</dbReference>
<dbReference type="InterPro" id="IPR052708">
    <property type="entry name" value="PxpC"/>
</dbReference>
<feature type="compositionally biased region" description="Polar residues" evidence="4">
    <location>
        <begin position="214"/>
        <end position="227"/>
    </location>
</feature>
<sequence>MMRFLPVNLTTILVELPGLEETLALLTSLQSEPVVGIKEMIPAARTLLVHFDPESISAEALATEVSKRDLSTINPRSDRQIEIPVRYDGVDLGNIAKLTGFDVKEVIRRHKESQFTVAFCGFAPGFSYLNGGDPALYVPRHQTPRTRIPAGSIALAGPFSGIHPQSSPGGWQLIGTTSVKMWDTNRSPSALLQPGDRVKFVEVDDVQTFGADATPSTEGDNTPASGSTDREEEKPALRETIGTTSPHFKVLTAPIPALFQDLGRPGQANKGVSASGVLDRSAFRAANRIVGNPAGTGCLELTLGGFSFESTSQAVIACTGAPCPITVEDAKGHNTEITQTHRPIALEPGDVVTFGQPRTGMRTYLAVRGGFEIDPILGSVSTDTLAAVGPSAVTAGSALIWKNATQGLRSVSLHEAAAFTLPSANDVVILDVVLGPRTDWFTKEGLETFLQQRWKVTAESSRAGIRLSGNVSIERKDDKAELPSEGTVTGAIQVPHNGQPVLFLADHPLTGGYPVIGTVAEYHLDLTGQLPVNTMVQFRPIAPWSEIQPQHDLAQTV</sequence>
<dbReference type="InterPro" id="IPR003778">
    <property type="entry name" value="CT_A_B"/>
</dbReference>
<dbReference type="PANTHER" id="PTHR43309:SF3">
    <property type="entry name" value="5-OXOPROLINASE SUBUNIT C"/>
    <property type="match status" value="1"/>
</dbReference>
<feature type="domain" description="Carboxyltransferase" evidence="5">
    <location>
        <begin position="2"/>
        <end position="192"/>
    </location>
</feature>
<accession>A0A1S9DFB2</accession>
<feature type="region of interest" description="Disordered" evidence="4">
    <location>
        <begin position="209"/>
        <end position="236"/>
    </location>
</feature>
<evidence type="ECO:0000313" key="8">
    <source>
        <dbReference type="EMBL" id="OOO07745.1"/>
    </source>
</evidence>
<dbReference type="SMART" id="SM00796">
    <property type="entry name" value="AHS1"/>
    <property type="match status" value="1"/>
</dbReference>
<evidence type="ECO:0000259" key="5">
    <source>
        <dbReference type="SMART" id="SM00796"/>
    </source>
</evidence>
<evidence type="ECO:0000256" key="1">
    <source>
        <dbReference type="ARBA" id="ARBA00022741"/>
    </source>
</evidence>
<dbReference type="InterPro" id="IPR029000">
    <property type="entry name" value="Cyclophilin-like_dom_sf"/>
</dbReference>
<protein>
    <submittedName>
        <fullName evidence="8">Allophanate hydrolase subunit 2</fullName>
    </submittedName>
    <submittedName>
        <fullName evidence="7">Unnamed protein product</fullName>
    </submittedName>
</protein>
<evidence type="ECO:0000256" key="3">
    <source>
        <dbReference type="ARBA" id="ARBA00022840"/>
    </source>
</evidence>
<dbReference type="EMBL" id="BSYA01000054">
    <property type="protein sequence ID" value="GMG29270.1"/>
    <property type="molecule type" value="Genomic_DNA"/>
</dbReference>
<dbReference type="SMART" id="SM00797">
    <property type="entry name" value="AHS2"/>
    <property type="match status" value="1"/>
</dbReference>
<dbReference type="eggNOG" id="ENOG502ST2A">
    <property type="taxonomic scope" value="Eukaryota"/>
</dbReference>
<dbReference type="PANTHER" id="PTHR43309">
    <property type="entry name" value="5-OXOPROLINASE SUBUNIT C"/>
    <property type="match status" value="1"/>
</dbReference>
<keyword evidence="1" id="KW-0547">Nucleotide-binding</keyword>
<organism evidence="8 9">
    <name type="scientific">Aspergillus oryzae</name>
    <name type="common">Yellow koji mold</name>
    <dbReference type="NCBI Taxonomy" id="5062"/>
    <lineage>
        <taxon>Eukaryota</taxon>
        <taxon>Fungi</taxon>
        <taxon>Dikarya</taxon>
        <taxon>Ascomycota</taxon>
        <taxon>Pezizomycotina</taxon>
        <taxon>Eurotiomycetes</taxon>
        <taxon>Eurotiomycetidae</taxon>
        <taxon>Eurotiales</taxon>
        <taxon>Aspergillaceae</taxon>
        <taxon>Aspergillus</taxon>
        <taxon>Aspergillus subgen. Circumdati</taxon>
    </lineage>
</organism>
<dbReference type="NCBIfam" id="TIGR00724">
    <property type="entry name" value="urea_amlyse_rel"/>
    <property type="match status" value="1"/>
</dbReference>
<proteinExistence type="predicted"/>
<keyword evidence="3" id="KW-0067">ATP-binding</keyword>
<evidence type="ECO:0000259" key="6">
    <source>
        <dbReference type="SMART" id="SM00797"/>
    </source>
</evidence>
<evidence type="ECO:0000256" key="4">
    <source>
        <dbReference type="SAM" id="MobiDB-lite"/>
    </source>
</evidence>
<keyword evidence="2 8" id="KW-0378">Hydrolase</keyword>
<evidence type="ECO:0000313" key="9">
    <source>
        <dbReference type="Proteomes" id="UP000190312"/>
    </source>
</evidence>
<dbReference type="GO" id="GO:0005524">
    <property type="term" value="F:ATP binding"/>
    <property type="evidence" value="ECO:0007669"/>
    <property type="project" value="UniProtKB-KW"/>
</dbReference>
<dbReference type="Proteomes" id="UP000190312">
    <property type="component" value="Unassembled WGS sequence"/>
</dbReference>
<dbReference type="Gene3D" id="3.30.1360.40">
    <property type="match status" value="1"/>
</dbReference>
<gene>
    <name evidence="7" type="ORF">Aory04_000555000</name>
    <name evidence="8" type="ORF">OAory_01042450</name>
</gene>
<name>A0A1S9DFB2_ASPOZ</name>
<dbReference type="OrthoDB" id="4437964at2759"/>
<dbReference type="SUPFAM" id="SSF160467">
    <property type="entry name" value="PH0987 N-terminal domain-like"/>
    <property type="match status" value="1"/>
</dbReference>
<dbReference type="Gene3D" id="2.40.100.10">
    <property type="entry name" value="Cyclophilin-like"/>
    <property type="match status" value="2"/>
</dbReference>
<evidence type="ECO:0000313" key="7">
    <source>
        <dbReference type="EMBL" id="GMG29270.1"/>
    </source>
</evidence>
<comment type="caution">
    <text evidence="8">The sequence shown here is derived from an EMBL/GenBank/DDBJ whole genome shotgun (WGS) entry which is preliminary data.</text>
</comment>
<reference evidence="7" key="2">
    <citation type="submission" date="2023-04" db="EMBL/GenBank/DDBJ databases">
        <title>Aspergillus oryzae NBRC 4228.</title>
        <authorList>
            <person name="Ichikawa N."/>
            <person name="Sato H."/>
            <person name="Tonouchi N."/>
        </authorList>
    </citation>
    <scope>NUCLEOTIDE SEQUENCE</scope>
    <source>
        <strain evidence="7">NBRC 4228</strain>
    </source>
</reference>
<dbReference type="Pfam" id="PF02626">
    <property type="entry name" value="CT_A_B"/>
    <property type="match status" value="1"/>
</dbReference>
<dbReference type="EMBL" id="MKZY01000006">
    <property type="protein sequence ID" value="OOO07745.1"/>
    <property type="molecule type" value="Genomic_DNA"/>
</dbReference>
<dbReference type="VEuPathDB" id="FungiDB:AO090010000596"/>
<reference evidence="8 9" key="1">
    <citation type="submission" date="2016-10" db="EMBL/GenBank/DDBJ databases">
        <title>Genome sequencing of Aspergillus oryzae BCC7051.</title>
        <authorList>
            <person name="Thammarongtham C."/>
            <person name="Vorapreeda T."/>
            <person name="Nookaew I."/>
            <person name="Srisuk T."/>
            <person name="Land M."/>
            <person name="Jeennor S."/>
            <person name="Laoteng K."/>
        </authorList>
    </citation>
    <scope>NUCLEOTIDE SEQUENCE [LARGE SCALE GENOMIC DNA]</scope>
    <source>
        <strain evidence="8 9">BCC7051</strain>
    </source>
</reference>
<dbReference type="Pfam" id="PF02682">
    <property type="entry name" value="CT_C_D"/>
    <property type="match status" value="1"/>
</dbReference>
<dbReference type="InterPro" id="IPR003833">
    <property type="entry name" value="CT_C_D"/>
</dbReference>